<gene>
    <name evidence="1" type="ORF">RirG_223970</name>
</gene>
<evidence type="ECO:0008006" key="3">
    <source>
        <dbReference type="Google" id="ProtNLM"/>
    </source>
</evidence>
<proteinExistence type="predicted"/>
<evidence type="ECO:0000313" key="1">
    <source>
        <dbReference type="EMBL" id="EXX55600.1"/>
    </source>
</evidence>
<dbReference type="CDD" id="cd00303">
    <property type="entry name" value="retropepsin_like"/>
    <property type="match status" value="1"/>
</dbReference>
<sequence>MFDTGAAVNVITSQIMDEMDLRIEEPSTVRCVMINEDKVASRGTTTIYIQFGDKEIPIKVEVIDSGKNEIVLGNGVLDMFKANIDYTDKTIILRMDDETMDVPVKYIQKTIKGFEETLIEDELLDELYQDELYNIYEDDYENYENENFKV</sequence>
<dbReference type="Pfam" id="PF08284">
    <property type="entry name" value="RVP_2"/>
    <property type="match status" value="1"/>
</dbReference>
<evidence type="ECO:0000313" key="2">
    <source>
        <dbReference type="Proteomes" id="UP000022910"/>
    </source>
</evidence>
<dbReference type="InterPro" id="IPR021109">
    <property type="entry name" value="Peptidase_aspartic_dom_sf"/>
</dbReference>
<organism evidence="1 2">
    <name type="scientific">Rhizophagus irregularis (strain DAOM 197198w)</name>
    <name type="common">Glomus intraradices</name>
    <dbReference type="NCBI Taxonomy" id="1432141"/>
    <lineage>
        <taxon>Eukaryota</taxon>
        <taxon>Fungi</taxon>
        <taxon>Fungi incertae sedis</taxon>
        <taxon>Mucoromycota</taxon>
        <taxon>Glomeromycotina</taxon>
        <taxon>Glomeromycetes</taxon>
        <taxon>Glomerales</taxon>
        <taxon>Glomeraceae</taxon>
        <taxon>Rhizophagus</taxon>
    </lineage>
</organism>
<dbReference type="EMBL" id="JEMT01028104">
    <property type="protein sequence ID" value="EXX55600.1"/>
    <property type="molecule type" value="Genomic_DNA"/>
</dbReference>
<dbReference type="OrthoDB" id="2433466at2759"/>
<name>A0A015IN21_RHIIW</name>
<protein>
    <recommendedName>
        <fullName evidence="3">Peptidase A2 domain-containing protein</fullName>
    </recommendedName>
</protein>
<dbReference type="Gene3D" id="2.40.70.10">
    <property type="entry name" value="Acid Proteases"/>
    <property type="match status" value="1"/>
</dbReference>
<accession>A0A015IN21</accession>
<dbReference type="HOGENOM" id="CLU_1741576_0_0_1"/>
<keyword evidence="2" id="KW-1185">Reference proteome</keyword>
<dbReference type="SUPFAM" id="SSF50630">
    <property type="entry name" value="Acid proteases"/>
    <property type="match status" value="1"/>
</dbReference>
<reference evidence="1 2" key="1">
    <citation type="submission" date="2014-02" db="EMBL/GenBank/DDBJ databases">
        <title>Single nucleus genome sequencing reveals high similarity among nuclei of an endomycorrhizal fungus.</title>
        <authorList>
            <person name="Lin K."/>
            <person name="Geurts R."/>
            <person name="Zhang Z."/>
            <person name="Limpens E."/>
            <person name="Saunders D.G."/>
            <person name="Mu D."/>
            <person name="Pang E."/>
            <person name="Cao H."/>
            <person name="Cha H."/>
            <person name="Lin T."/>
            <person name="Zhou Q."/>
            <person name="Shang Y."/>
            <person name="Li Y."/>
            <person name="Ivanov S."/>
            <person name="Sharma T."/>
            <person name="Velzen R.V."/>
            <person name="Ruijter N.D."/>
            <person name="Aanen D.K."/>
            <person name="Win J."/>
            <person name="Kamoun S."/>
            <person name="Bisseling T."/>
            <person name="Huang S."/>
        </authorList>
    </citation>
    <scope>NUCLEOTIDE SEQUENCE [LARGE SCALE GENOMIC DNA]</scope>
    <source>
        <strain evidence="2">DAOM197198w</strain>
    </source>
</reference>
<comment type="caution">
    <text evidence="1">The sequence shown here is derived from an EMBL/GenBank/DDBJ whole genome shotgun (WGS) entry which is preliminary data.</text>
</comment>
<dbReference type="AlphaFoldDB" id="A0A015IN21"/>
<dbReference type="Proteomes" id="UP000022910">
    <property type="component" value="Unassembled WGS sequence"/>
</dbReference>